<feature type="domain" description="Bromo" evidence="4">
    <location>
        <begin position="343"/>
        <end position="415"/>
    </location>
</feature>
<feature type="region of interest" description="Disordered" evidence="3">
    <location>
        <begin position="210"/>
        <end position="317"/>
    </location>
</feature>
<proteinExistence type="predicted"/>
<dbReference type="KEGG" id="sapo:SAPIO_CDS8370"/>
<evidence type="ECO:0000256" key="1">
    <source>
        <dbReference type="ARBA" id="ARBA00023117"/>
    </source>
</evidence>
<dbReference type="Pfam" id="PF00651">
    <property type="entry name" value="BTB"/>
    <property type="match status" value="1"/>
</dbReference>
<dbReference type="PANTHER" id="PTHR22880:SF225">
    <property type="entry name" value="BROMODOMAIN-CONTAINING PROTEIN BET-1-RELATED"/>
    <property type="match status" value="1"/>
</dbReference>
<dbReference type="OrthoDB" id="21449at2759"/>
<feature type="domain" description="BTB" evidence="5">
    <location>
        <begin position="35"/>
        <end position="102"/>
    </location>
</feature>
<dbReference type="Pfam" id="PF00439">
    <property type="entry name" value="Bromodomain"/>
    <property type="match status" value="1"/>
</dbReference>
<dbReference type="HOGENOM" id="CLU_033257_0_0_1"/>
<dbReference type="OMA" id="WKKGDPM"/>
<comment type="caution">
    <text evidence="6">The sequence shown here is derived from an EMBL/GenBank/DDBJ whole genome shotgun (WGS) entry which is preliminary data.</text>
</comment>
<dbReference type="GO" id="GO:0006338">
    <property type="term" value="P:chromatin remodeling"/>
    <property type="evidence" value="ECO:0007669"/>
    <property type="project" value="TreeGrafter"/>
</dbReference>
<dbReference type="InterPro" id="IPR000210">
    <property type="entry name" value="BTB/POZ_dom"/>
</dbReference>
<protein>
    <recommendedName>
        <fullName evidence="8">Bromo domain-containing protein</fullName>
    </recommendedName>
</protein>
<accession>A0A084FZH1</accession>
<gene>
    <name evidence="6" type="ORF">SAPIO_CDS8370</name>
</gene>
<dbReference type="AlphaFoldDB" id="A0A084FZH1"/>
<dbReference type="GeneID" id="27727442"/>
<dbReference type="InterPro" id="IPR036427">
    <property type="entry name" value="Bromodomain-like_sf"/>
</dbReference>
<dbReference type="CDD" id="cd18186">
    <property type="entry name" value="BTB_POZ_ZBTB_KLHL-like"/>
    <property type="match status" value="1"/>
</dbReference>
<dbReference type="Proteomes" id="UP000028545">
    <property type="component" value="Unassembled WGS sequence"/>
</dbReference>
<dbReference type="SUPFAM" id="SSF47370">
    <property type="entry name" value="Bromodomain"/>
    <property type="match status" value="1"/>
</dbReference>
<evidence type="ECO:0008006" key="8">
    <source>
        <dbReference type="Google" id="ProtNLM"/>
    </source>
</evidence>
<dbReference type="InterPro" id="IPR001487">
    <property type="entry name" value="Bromodomain"/>
</dbReference>
<dbReference type="GO" id="GO:0006355">
    <property type="term" value="P:regulation of DNA-templated transcription"/>
    <property type="evidence" value="ECO:0007669"/>
    <property type="project" value="TreeGrafter"/>
</dbReference>
<dbReference type="GO" id="GO:0005634">
    <property type="term" value="C:nucleus"/>
    <property type="evidence" value="ECO:0007669"/>
    <property type="project" value="TreeGrafter"/>
</dbReference>
<evidence type="ECO:0000313" key="7">
    <source>
        <dbReference type="Proteomes" id="UP000028545"/>
    </source>
</evidence>
<dbReference type="SMART" id="SM00297">
    <property type="entry name" value="BROMO"/>
    <property type="match status" value="1"/>
</dbReference>
<sequence>MATRVNGHAAAHSGEDSSKAGRPSFSWLQPHAIFVVVMVGLDEIPFGLQKDLLCAVSSYFRRQFENTPENSVEHVVKIPEATASVFGLAQNFIYTQEVWPDDGSVPSYEDLFALWQLGIKYEVEGLCSKTLECMEEVKQRTRHIPGASLISKVWKETDEGTQIRRLFLQWAEEYFQSSDAPAEFAKSLPQEFLCELVVEMSAISAPAPVGAAGDGSGNSAAGTDGPASLGTVRNALSSAAAGSKRNAHHLEEEGGSEDENARSSKKNRRASGPATIPLPQSSRSTGGAGTGGAPRRSLPGSAKNPAANRRVSSAVVSDSSFSDAQKVDFCSDLLSRMLSGPGYWTRLVKPFRQPVDPIVDGVPDYLEKIEKPMDLMTIKSKMDRQMYSAAGEFAEDVRLIVENCKTYWKEGHPLYSEAEKFGKSFEEKFAEMPKWLAKMHAAEQGSAS</sequence>
<dbReference type="InterPro" id="IPR011333">
    <property type="entry name" value="SKP1/BTB/POZ_sf"/>
</dbReference>
<organism evidence="6 7">
    <name type="scientific">Pseudallescheria apiosperma</name>
    <name type="common">Scedosporium apiospermum</name>
    <dbReference type="NCBI Taxonomy" id="563466"/>
    <lineage>
        <taxon>Eukaryota</taxon>
        <taxon>Fungi</taxon>
        <taxon>Dikarya</taxon>
        <taxon>Ascomycota</taxon>
        <taxon>Pezizomycotina</taxon>
        <taxon>Sordariomycetes</taxon>
        <taxon>Hypocreomycetidae</taxon>
        <taxon>Microascales</taxon>
        <taxon>Microascaceae</taxon>
        <taxon>Scedosporium</taxon>
    </lineage>
</organism>
<dbReference type="EMBL" id="JOWA01000121">
    <property type="protein sequence ID" value="KEZ40483.1"/>
    <property type="molecule type" value="Genomic_DNA"/>
</dbReference>
<dbReference type="Gene3D" id="1.20.920.10">
    <property type="entry name" value="Bromodomain-like"/>
    <property type="match status" value="1"/>
</dbReference>
<dbReference type="GO" id="GO:0000785">
    <property type="term" value="C:chromatin"/>
    <property type="evidence" value="ECO:0007669"/>
    <property type="project" value="TreeGrafter"/>
</dbReference>
<dbReference type="SUPFAM" id="SSF54695">
    <property type="entry name" value="POZ domain"/>
    <property type="match status" value="1"/>
</dbReference>
<name>A0A084FZH1_PSEDA</name>
<dbReference type="InterPro" id="IPR050935">
    <property type="entry name" value="Bromo_chromatin_reader"/>
</dbReference>
<keyword evidence="1 2" id="KW-0103">Bromodomain</keyword>
<evidence type="ECO:0000259" key="5">
    <source>
        <dbReference type="PROSITE" id="PS50097"/>
    </source>
</evidence>
<reference evidence="6 7" key="1">
    <citation type="journal article" date="2014" name="Genome Announc.">
        <title>Draft genome sequence of the pathogenic fungus Scedosporium apiospermum.</title>
        <authorList>
            <person name="Vandeputte P."/>
            <person name="Ghamrawi S."/>
            <person name="Rechenmann M."/>
            <person name="Iltis A."/>
            <person name="Giraud S."/>
            <person name="Fleury M."/>
            <person name="Thornton C."/>
            <person name="Delhaes L."/>
            <person name="Meyer W."/>
            <person name="Papon N."/>
            <person name="Bouchara J.P."/>
        </authorList>
    </citation>
    <scope>NUCLEOTIDE SEQUENCE [LARGE SCALE GENOMIC DNA]</scope>
    <source>
        <strain evidence="6 7">IHEM 14462</strain>
    </source>
</reference>
<evidence type="ECO:0000256" key="2">
    <source>
        <dbReference type="PROSITE-ProRule" id="PRU00035"/>
    </source>
</evidence>
<dbReference type="Gene3D" id="3.30.710.10">
    <property type="entry name" value="Potassium Channel Kv1.1, Chain A"/>
    <property type="match status" value="1"/>
</dbReference>
<dbReference type="PROSITE" id="PS50014">
    <property type="entry name" value="BROMODOMAIN_2"/>
    <property type="match status" value="1"/>
</dbReference>
<evidence type="ECO:0000259" key="4">
    <source>
        <dbReference type="PROSITE" id="PS50014"/>
    </source>
</evidence>
<dbReference type="RefSeq" id="XP_016640282.1">
    <property type="nucleotide sequence ID" value="XM_016790019.1"/>
</dbReference>
<keyword evidence="7" id="KW-1185">Reference proteome</keyword>
<dbReference type="PRINTS" id="PR00503">
    <property type="entry name" value="BROMODOMAIN"/>
</dbReference>
<feature type="region of interest" description="Disordered" evidence="3">
    <location>
        <begin position="1"/>
        <end position="21"/>
    </location>
</feature>
<evidence type="ECO:0000313" key="6">
    <source>
        <dbReference type="EMBL" id="KEZ40483.1"/>
    </source>
</evidence>
<dbReference type="PROSITE" id="PS50097">
    <property type="entry name" value="BTB"/>
    <property type="match status" value="1"/>
</dbReference>
<dbReference type="VEuPathDB" id="FungiDB:SAPIO_CDS8370"/>
<evidence type="ECO:0000256" key="3">
    <source>
        <dbReference type="SAM" id="MobiDB-lite"/>
    </source>
</evidence>
<dbReference type="PANTHER" id="PTHR22880">
    <property type="entry name" value="FALZ-RELATED BROMODOMAIN-CONTAINING PROTEINS"/>
    <property type="match status" value="1"/>
</dbReference>